<dbReference type="EMBL" id="VLNR01000014">
    <property type="protein sequence ID" value="TSE09351.1"/>
    <property type="molecule type" value="Genomic_DNA"/>
</dbReference>
<dbReference type="SUPFAM" id="SSF109854">
    <property type="entry name" value="DinB/YfiT-like putative metalloenzymes"/>
    <property type="match status" value="1"/>
</dbReference>
<evidence type="ECO:0000256" key="1">
    <source>
        <dbReference type="ARBA" id="ARBA00008635"/>
    </source>
</evidence>
<evidence type="ECO:0000313" key="5">
    <source>
        <dbReference type="EMBL" id="TSE09351.1"/>
    </source>
</evidence>
<proteinExistence type="inferred from homology"/>
<dbReference type="InterPro" id="IPR007837">
    <property type="entry name" value="DinB"/>
</dbReference>
<evidence type="ECO:0000256" key="3">
    <source>
        <dbReference type="PIRSR" id="PIRSR607837-1"/>
    </source>
</evidence>
<feature type="signal peptide" evidence="4">
    <location>
        <begin position="1"/>
        <end position="21"/>
    </location>
</feature>
<accession>A0A554VM95</accession>
<comment type="caution">
    <text evidence="5">The sequence shown here is derived from an EMBL/GenBank/DDBJ whole genome shotgun (WGS) entry which is preliminary data.</text>
</comment>
<dbReference type="RefSeq" id="WP_109436301.1">
    <property type="nucleotide sequence ID" value="NZ_CANLFO010000010.1"/>
</dbReference>
<dbReference type="Proteomes" id="UP000318833">
    <property type="component" value="Unassembled WGS sequence"/>
</dbReference>
<protein>
    <recommendedName>
        <fullName evidence="7">DinB family protein</fullName>
    </recommendedName>
</protein>
<name>A0A554VM95_9FLAO</name>
<reference evidence="5 6" key="1">
    <citation type="submission" date="2019-07" db="EMBL/GenBank/DDBJ databases">
        <title>The draft genome sequence of Aquimarina algiphila M91.</title>
        <authorList>
            <person name="Meng X."/>
        </authorList>
    </citation>
    <scope>NUCLEOTIDE SEQUENCE [LARGE SCALE GENOMIC DNA]</scope>
    <source>
        <strain evidence="5 6">M91</strain>
    </source>
</reference>
<keyword evidence="2 3" id="KW-0479">Metal-binding</keyword>
<comment type="similarity">
    <text evidence="1">Belongs to the DinB family.</text>
</comment>
<feature type="binding site" evidence="3">
    <location>
        <position position="148"/>
    </location>
    <ligand>
        <name>a divalent metal cation</name>
        <dbReference type="ChEBI" id="CHEBI:60240"/>
    </ligand>
</feature>
<keyword evidence="6" id="KW-1185">Reference proteome</keyword>
<dbReference type="InterPro" id="IPR034660">
    <property type="entry name" value="DinB/YfiT-like"/>
</dbReference>
<dbReference type="Pfam" id="PF05163">
    <property type="entry name" value="DinB"/>
    <property type="match status" value="1"/>
</dbReference>
<gene>
    <name evidence="5" type="ORF">FOF46_08845</name>
</gene>
<dbReference type="GO" id="GO:0046872">
    <property type="term" value="F:metal ion binding"/>
    <property type="evidence" value="ECO:0007669"/>
    <property type="project" value="UniProtKB-KW"/>
</dbReference>
<evidence type="ECO:0000256" key="4">
    <source>
        <dbReference type="SAM" id="SignalP"/>
    </source>
</evidence>
<organism evidence="5 6">
    <name type="scientific">Aquimarina algiphila</name>
    <dbReference type="NCBI Taxonomy" id="2047982"/>
    <lineage>
        <taxon>Bacteria</taxon>
        <taxon>Pseudomonadati</taxon>
        <taxon>Bacteroidota</taxon>
        <taxon>Flavobacteriia</taxon>
        <taxon>Flavobacteriales</taxon>
        <taxon>Flavobacteriaceae</taxon>
        <taxon>Aquimarina</taxon>
    </lineage>
</organism>
<evidence type="ECO:0008006" key="7">
    <source>
        <dbReference type="Google" id="ProtNLM"/>
    </source>
</evidence>
<dbReference type="AlphaFoldDB" id="A0A554VM95"/>
<evidence type="ECO:0000256" key="2">
    <source>
        <dbReference type="ARBA" id="ARBA00022723"/>
    </source>
</evidence>
<evidence type="ECO:0000313" key="6">
    <source>
        <dbReference type="Proteomes" id="UP000318833"/>
    </source>
</evidence>
<feature type="binding site" evidence="3">
    <location>
        <position position="78"/>
    </location>
    <ligand>
        <name>a divalent metal cation</name>
        <dbReference type="ChEBI" id="CHEBI:60240"/>
    </ligand>
</feature>
<feature type="chain" id="PRO_5021729360" description="DinB family protein" evidence="4">
    <location>
        <begin position="22"/>
        <end position="167"/>
    </location>
</feature>
<sequence length="167" mass="19468">MKTKAILILTFLSTALFTVMGFITDEEDNHLIKKYNYLEERLKNTKIYTIQVIEAMPESEYGYKPNKDVRSYTALASHIIYSIEWNLEVMKGTPIKWNPGDEDGLSKKELITYANEQFNAFIDFVLKAEETSKLTDKIIDVLNHNAHHRGQMVTYLRMKGIEPPKYR</sequence>
<keyword evidence="4" id="KW-0732">Signal</keyword>
<feature type="binding site" evidence="3">
    <location>
        <position position="144"/>
    </location>
    <ligand>
        <name>a divalent metal cation</name>
        <dbReference type="ChEBI" id="CHEBI:60240"/>
    </ligand>
</feature>
<dbReference type="Gene3D" id="1.20.120.450">
    <property type="entry name" value="dinb family like domain"/>
    <property type="match status" value="1"/>
</dbReference>
<dbReference type="OrthoDB" id="119432at2"/>